<dbReference type="InterPro" id="IPR047817">
    <property type="entry name" value="ABC2_TM_bact-type"/>
</dbReference>
<reference evidence="13" key="1">
    <citation type="submission" date="2020-02" db="EMBL/GenBank/DDBJ databases">
        <title>Delineation of the pyrene-degrading pathway in Roseobacter clade bacteria by genomic analysis.</title>
        <authorList>
            <person name="Zhou H."/>
            <person name="Wang H."/>
        </authorList>
    </citation>
    <scope>NUCLEOTIDE SEQUENCE</scope>
    <source>
        <strain evidence="13">PrR005</strain>
    </source>
</reference>
<evidence type="ECO:0000259" key="12">
    <source>
        <dbReference type="PROSITE" id="PS51012"/>
    </source>
</evidence>
<feature type="transmembrane region" description="Helical" evidence="11">
    <location>
        <begin position="39"/>
        <end position="61"/>
    </location>
</feature>
<evidence type="ECO:0000256" key="9">
    <source>
        <dbReference type="ARBA" id="ARBA00023047"/>
    </source>
</evidence>
<comment type="subcellular location">
    <subcellularLocation>
        <location evidence="11">Cell inner membrane</location>
        <topology evidence="11">Multi-pass membrane protein</topology>
    </subcellularLocation>
    <subcellularLocation>
        <location evidence="1">Cell membrane</location>
        <topology evidence="1">Multi-pass membrane protein</topology>
    </subcellularLocation>
</comment>
<keyword evidence="7" id="KW-0972">Capsule biogenesis/degradation</keyword>
<feature type="transmembrane region" description="Helical" evidence="11">
    <location>
        <begin position="236"/>
        <end position="255"/>
    </location>
</feature>
<dbReference type="GO" id="GO:0015774">
    <property type="term" value="P:polysaccharide transport"/>
    <property type="evidence" value="ECO:0007669"/>
    <property type="project" value="UniProtKB-KW"/>
</dbReference>
<dbReference type="AlphaFoldDB" id="A0A6B2NP07"/>
<keyword evidence="6 11" id="KW-0812">Transmembrane</keyword>
<dbReference type="InterPro" id="IPR000412">
    <property type="entry name" value="ABC_2_transport"/>
</dbReference>
<dbReference type="RefSeq" id="WP_164128206.1">
    <property type="nucleotide sequence ID" value="NZ_JAAGOX010000007.1"/>
</dbReference>
<sequence>MTAFPAKTPRNRRLRSARTILALMLREMATSYGRSIMGYLWAIVEPVAALALLTLVFSAFLRSPPIGSNFPLFFASGFLVFNIYVDVGNNVARAVQYSRPLLEFPAVTPLDTILARFLLNFITHLMIITIMLTGIIEIYDLHQIMDFRKMILALLMAGGFALSIGIFNCYLFVAFPSYAQIWAILNRPMFIMSGVFFLFNNVPQPFRDILWFNPMIHIVGMMRAGIYPTYEADYVSVTYVAGLSMVLSLIGLHLIRRYLRDAMNL</sequence>
<evidence type="ECO:0000256" key="7">
    <source>
        <dbReference type="ARBA" id="ARBA00022903"/>
    </source>
</evidence>
<comment type="similarity">
    <text evidence="2 11">Belongs to the ABC-2 integral membrane protein family.</text>
</comment>
<evidence type="ECO:0000256" key="6">
    <source>
        <dbReference type="ARBA" id="ARBA00022692"/>
    </source>
</evidence>
<accession>A0A6B2NP07</accession>
<dbReference type="PANTHER" id="PTHR30413">
    <property type="entry name" value="INNER MEMBRANE TRANSPORT PERMEASE"/>
    <property type="match status" value="1"/>
</dbReference>
<keyword evidence="8 11" id="KW-1133">Transmembrane helix</keyword>
<dbReference type="PANTHER" id="PTHR30413:SF10">
    <property type="entry name" value="CAPSULE POLYSACCHARIDE EXPORT INNER-MEMBRANE PROTEIN CTRC"/>
    <property type="match status" value="1"/>
</dbReference>
<evidence type="ECO:0000256" key="5">
    <source>
        <dbReference type="ARBA" id="ARBA00022597"/>
    </source>
</evidence>
<evidence type="ECO:0000256" key="2">
    <source>
        <dbReference type="ARBA" id="ARBA00007783"/>
    </source>
</evidence>
<dbReference type="GO" id="GO:0043190">
    <property type="term" value="C:ATP-binding cassette (ABC) transporter complex"/>
    <property type="evidence" value="ECO:0007669"/>
    <property type="project" value="InterPro"/>
</dbReference>
<dbReference type="GO" id="GO:0140359">
    <property type="term" value="F:ABC-type transporter activity"/>
    <property type="evidence" value="ECO:0007669"/>
    <property type="project" value="InterPro"/>
</dbReference>
<keyword evidence="4 11" id="KW-1003">Cell membrane</keyword>
<keyword evidence="10 11" id="KW-0472">Membrane</keyword>
<feature type="transmembrane region" description="Helical" evidence="11">
    <location>
        <begin position="151"/>
        <end position="173"/>
    </location>
</feature>
<proteinExistence type="inferred from homology"/>
<dbReference type="InterPro" id="IPR013525">
    <property type="entry name" value="ABC2_TM"/>
</dbReference>
<evidence type="ECO:0000256" key="4">
    <source>
        <dbReference type="ARBA" id="ARBA00022475"/>
    </source>
</evidence>
<comment type="caution">
    <text evidence="13">The sequence shown here is derived from an EMBL/GenBank/DDBJ whole genome shotgun (WGS) entry which is preliminary data.</text>
</comment>
<feature type="transmembrane region" description="Helical" evidence="11">
    <location>
        <begin position="68"/>
        <end position="85"/>
    </location>
</feature>
<keyword evidence="5" id="KW-0762">Sugar transport</keyword>
<dbReference type="Pfam" id="PF01061">
    <property type="entry name" value="ABC2_membrane"/>
    <property type="match status" value="1"/>
</dbReference>
<evidence type="ECO:0000313" key="13">
    <source>
        <dbReference type="EMBL" id="NDW44239.1"/>
    </source>
</evidence>
<protein>
    <recommendedName>
        <fullName evidence="11">Transport permease protein</fullName>
    </recommendedName>
</protein>
<dbReference type="PROSITE" id="PS51012">
    <property type="entry name" value="ABC_TM2"/>
    <property type="match status" value="1"/>
</dbReference>
<gene>
    <name evidence="13" type="ORF">G0P99_04660</name>
</gene>
<feature type="transmembrane region" description="Helical" evidence="11">
    <location>
        <begin position="179"/>
        <end position="199"/>
    </location>
</feature>
<evidence type="ECO:0000256" key="8">
    <source>
        <dbReference type="ARBA" id="ARBA00022989"/>
    </source>
</evidence>
<evidence type="ECO:0000256" key="3">
    <source>
        <dbReference type="ARBA" id="ARBA00022448"/>
    </source>
</evidence>
<dbReference type="EMBL" id="JAAGOX010000007">
    <property type="protein sequence ID" value="NDW44239.1"/>
    <property type="molecule type" value="Genomic_DNA"/>
</dbReference>
<feature type="domain" description="ABC transmembrane type-2" evidence="12">
    <location>
        <begin position="37"/>
        <end position="258"/>
    </location>
</feature>
<dbReference type="GO" id="GO:0015920">
    <property type="term" value="P:lipopolysaccharide transport"/>
    <property type="evidence" value="ECO:0007669"/>
    <property type="project" value="TreeGrafter"/>
</dbReference>
<evidence type="ECO:0000256" key="1">
    <source>
        <dbReference type="ARBA" id="ARBA00004651"/>
    </source>
</evidence>
<dbReference type="PRINTS" id="PR00164">
    <property type="entry name" value="ABC2TRNSPORT"/>
</dbReference>
<evidence type="ECO:0000256" key="11">
    <source>
        <dbReference type="RuleBase" id="RU361157"/>
    </source>
</evidence>
<keyword evidence="9" id="KW-0625">Polysaccharide transport</keyword>
<evidence type="ECO:0000256" key="10">
    <source>
        <dbReference type="ARBA" id="ARBA00023136"/>
    </source>
</evidence>
<keyword evidence="3 11" id="KW-0813">Transport</keyword>
<organism evidence="13">
    <name type="scientific">Ruegeria sp. PrR005</name>
    <dbReference type="NCBI Taxonomy" id="2706882"/>
    <lineage>
        <taxon>Bacteria</taxon>
        <taxon>Pseudomonadati</taxon>
        <taxon>Pseudomonadota</taxon>
        <taxon>Alphaproteobacteria</taxon>
        <taxon>Rhodobacterales</taxon>
        <taxon>Roseobacteraceae</taxon>
        <taxon>Ruegeria</taxon>
    </lineage>
</organism>
<name>A0A6B2NP07_9RHOB</name>
<feature type="transmembrane region" description="Helical" evidence="11">
    <location>
        <begin position="117"/>
        <end position="139"/>
    </location>
</feature>